<sequence length="298" mass="34765">MIRFRCGGIQRQTIDELLFALSKFIVDIICKSQEHPGNRSSVNWKGGNHRHFLYFPVTVSDDTEDVTVDHASLRFLLQGDHRRPRDLEVLVYLRTPISRRLLLRRKISQIQTTDSRWLELDFTEAVAGWLERNLDNHGLELEFLHDGRPTRRDISYTTLNVFTALESGGRRKRSTPEELMSLHKGRRSKCKGDNNKKCCRHELTVMFKDLEGFEFIVFPKGFDAGYCKGRCPPRYNPAHHHALLQSLLWKEDRKRVPKPCCAPSKLDQLMILYFDENDSTRLKVSYWKSIQVLECACS</sequence>
<dbReference type="Gene3D" id="2.10.90.10">
    <property type="entry name" value="Cystine-knot cytokines"/>
    <property type="match status" value="1"/>
</dbReference>
<gene>
    <name evidence="8" type="ORF">RF55_6235</name>
</gene>
<proteinExistence type="inferred from homology"/>
<keyword evidence="5" id="KW-1015">Disulfide bond</keyword>
<evidence type="ECO:0000256" key="3">
    <source>
        <dbReference type="ARBA" id="ARBA00022525"/>
    </source>
</evidence>
<dbReference type="Pfam" id="PF00688">
    <property type="entry name" value="TGFb_propeptide"/>
    <property type="match status" value="1"/>
</dbReference>
<accession>A0A0J7KTK5</accession>
<evidence type="ECO:0000259" key="7">
    <source>
        <dbReference type="PROSITE" id="PS51362"/>
    </source>
</evidence>
<dbReference type="Proteomes" id="UP000036403">
    <property type="component" value="Unassembled WGS sequence"/>
</dbReference>
<evidence type="ECO:0000256" key="6">
    <source>
        <dbReference type="RuleBase" id="RU000354"/>
    </source>
</evidence>
<evidence type="ECO:0000256" key="1">
    <source>
        <dbReference type="ARBA" id="ARBA00004613"/>
    </source>
</evidence>
<comment type="similarity">
    <text evidence="2 6">Belongs to the TGF-beta family.</text>
</comment>
<keyword evidence="9" id="KW-1185">Reference proteome</keyword>
<dbReference type="SUPFAM" id="SSF57501">
    <property type="entry name" value="Cystine-knot cytokines"/>
    <property type="match status" value="1"/>
</dbReference>
<dbReference type="Pfam" id="PF00019">
    <property type="entry name" value="TGF_beta"/>
    <property type="match status" value="1"/>
</dbReference>
<dbReference type="Gene3D" id="2.60.120.970">
    <property type="match status" value="1"/>
</dbReference>
<keyword evidence="3" id="KW-0964">Secreted</keyword>
<dbReference type="PaxDb" id="67767-A0A0J7KTK5"/>
<evidence type="ECO:0000313" key="8">
    <source>
        <dbReference type="EMBL" id="KMQ93651.1"/>
    </source>
</evidence>
<dbReference type="SMART" id="SM00204">
    <property type="entry name" value="TGFB"/>
    <property type="match status" value="1"/>
</dbReference>
<dbReference type="AlphaFoldDB" id="A0A0J7KTK5"/>
<evidence type="ECO:0000256" key="5">
    <source>
        <dbReference type="ARBA" id="ARBA00023157"/>
    </source>
</evidence>
<dbReference type="PANTHER" id="PTHR11848">
    <property type="entry name" value="TGF-BETA FAMILY"/>
    <property type="match status" value="1"/>
</dbReference>
<organism evidence="8 9">
    <name type="scientific">Lasius niger</name>
    <name type="common">Black garden ant</name>
    <dbReference type="NCBI Taxonomy" id="67767"/>
    <lineage>
        <taxon>Eukaryota</taxon>
        <taxon>Metazoa</taxon>
        <taxon>Ecdysozoa</taxon>
        <taxon>Arthropoda</taxon>
        <taxon>Hexapoda</taxon>
        <taxon>Insecta</taxon>
        <taxon>Pterygota</taxon>
        <taxon>Neoptera</taxon>
        <taxon>Endopterygota</taxon>
        <taxon>Hymenoptera</taxon>
        <taxon>Apocrita</taxon>
        <taxon>Aculeata</taxon>
        <taxon>Formicoidea</taxon>
        <taxon>Formicidae</taxon>
        <taxon>Formicinae</taxon>
        <taxon>Lasius</taxon>
        <taxon>Lasius</taxon>
    </lineage>
</organism>
<protein>
    <submittedName>
        <fullName evidence="8">Bone morphogenetic protein 7</fullName>
    </submittedName>
</protein>
<dbReference type="InterPro" id="IPR015615">
    <property type="entry name" value="TGF-beta-rel"/>
</dbReference>
<evidence type="ECO:0000256" key="2">
    <source>
        <dbReference type="ARBA" id="ARBA00006656"/>
    </source>
</evidence>
<comment type="subcellular location">
    <subcellularLocation>
        <location evidence="1">Secreted</location>
    </subcellularLocation>
</comment>
<dbReference type="OrthoDB" id="5949851at2759"/>
<comment type="caution">
    <text evidence="8">The sequence shown here is derived from an EMBL/GenBank/DDBJ whole genome shotgun (WGS) entry which is preliminary data.</text>
</comment>
<dbReference type="FunFam" id="2.10.90.10:FF:000058">
    <property type="entry name" value="Maverick"/>
    <property type="match status" value="1"/>
</dbReference>
<dbReference type="InterPro" id="IPR001839">
    <property type="entry name" value="TGF-b_C"/>
</dbReference>
<dbReference type="CDD" id="cd13755">
    <property type="entry name" value="TGF_beta_maverick"/>
    <property type="match status" value="1"/>
</dbReference>
<dbReference type="InterPro" id="IPR029034">
    <property type="entry name" value="Cystine-knot_cytokine"/>
</dbReference>
<evidence type="ECO:0000313" key="9">
    <source>
        <dbReference type="Proteomes" id="UP000036403"/>
    </source>
</evidence>
<dbReference type="InterPro" id="IPR017948">
    <property type="entry name" value="TGFb_CS"/>
</dbReference>
<evidence type="ECO:0000256" key="4">
    <source>
        <dbReference type="ARBA" id="ARBA00023030"/>
    </source>
</evidence>
<dbReference type="PANTHER" id="PTHR11848:SF119">
    <property type="entry name" value="TGF-BETA FAMILY PROFILE DOMAIN-CONTAINING PROTEIN"/>
    <property type="match status" value="1"/>
</dbReference>
<dbReference type="InterPro" id="IPR001111">
    <property type="entry name" value="TGF-b_propeptide"/>
</dbReference>
<dbReference type="STRING" id="67767.A0A0J7KTK5"/>
<dbReference type="PROSITE" id="PS51362">
    <property type="entry name" value="TGF_BETA_2"/>
    <property type="match status" value="1"/>
</dbReference>
<reference evidence="8 9" key="1">
    <citation type="submission" date="2015-04" db="EMBL/GenBank/DDBJ databases">
        <title>Lasius niger genome sequencing.</title>
        <authorList>
            <person name="Konorov E.A."/>
            <person name="Nikitin M.A."/>
            <person name="Kirill M.V."/>
            <person name="Chang P."/>
        </authorList>
    </citation>
    <scope>NUCLEOTIDE SEQUENCE [LARGE SCALE GENOMIC DNA]</scope>
    <source>
        <tissue evidence="8">Whole</tissue>
    </source>
</reference>
<dbReference type="PROSITE" id="PS00250">
    <property type="entry name" value="TGF_BETA_1"/>
    <property type="match status" value="1"/>
</dbReference>
<dbReference type="GO" id="GO:0005125">
    <property type="term" value="F:cytokine activity"/>
    <property type="evidence" value="ECO:0007669"/>
    <property type="project" value="TreeGrafter"/>
</dbReference>
<dbReference type="GO" id="GO:0008083">
    <property type="term" value="F:growth factor activity"/>
    <property type="evidence" value="ECO:0007669"/>
    <property type="project" value="UniProtKB-KW"/>
</dbReference>
<keyword evidence="4 6" id="KW-0339">Growth factor</keyword>
<dbReference type="GO" id="GO:0005615">
    <property type="term" value="C:extracellular space"/>
    <property type="evidence" value="ECO:0007669"/>
    <property type="project" value="TreeGrafter"/>
</dbReference>
<dbReference type="EMBL" id="LBMM01003331">
    <property type="protein sequence ID" value="KMQ93651.1"/>
    <property type="molecule type" value="Genomic_DNA"/>
</dbReference>
<feature type="domain" description="TGF-beta family profile" evidence="7">
    <location>
        <begin position="170"/>
        <end position="298"/>
    </location>
</feature>
<name>A0A0J7KTK5_LASNI</name>